<name>A0ABP1R5I7_9HEXA</name>
<evidence type="ECO:0000256" key="4">
    <source>
        <dbReference type="ARBA" id="ARBA00022692"/>
    </source>
</evidence>
<accession>A0ABP1R5I7</accession>
<keyword evidence="7" id="KW-0675">Receptor</keyword>
<protein>
    <recommendedName>
        <fullName evidence="11">Gustatory receptor</fullName>
    </recommendedName>
</protein>
<dbReference type="EMBL" id="CAXLJM020000053">
    <property type="protein sequence ID" value="CAL8116675.1"/>
    <property type="molecule type" value="Genomic_DNA"/>
</dbReference>
<comment type="similarity">
    <text evidence="2">Belongs to the insect chemoreceptor superfamily. Gustatory receptor (GR) family. Gr5a subfamily.</text>
</comment>
<keyword evidence="6 8" id="KW-0472">Membrane</keyword>
<comment type="caution">
    <text evidence="9">The sequence shown here is derived from an EMBL/GenBank/DDBJ whole genome shotgun (WGS) entry which is preliminary data.</text>
</comment>
<evidence type="ECO:0000256" key="5">
    <source>
        <dbReference type="ARBA" id="ARBA00022989"/>
    </source>
</evidence>
<keyword evidence="10" id="KW-1185">Reference proteome</keyword>
<evidence type="ECO:0000313" key="10">
    <source>
        <dbReference type="Proteomes" id="UP001642540"/>
    </source>
</evidence>
<evidence type="ECO:0000256" key="6">
    <source>
        <dbReference type="ARBA" id="ARBA00023136"/>
    </source>
</evidence>
<evidence type="ECO:0008006" key="11">
    <source>
        <dbReference type="Google" id="ProtNLM"/>
    </source>
</evidence>
<evidence type="ECO:0000256" key="1">
    <source>
        <dbReference type="ARBA" id="ARBA00004651"/>
    </source>
</evidence>
<feature type="transmembrane region" description="Helical" evidence="8">
    <location>
        <begin position="220"/>
        <end position="244"/>
    </location>
</feature>
<dbReference type="PANTHER" id="PTHR21421:SF29">
    <property type="entry name" value="GUSTATORY RECEPTOR 5A FOR TREHALOSE-RELATED"/>
    <property type="match status" value="1"/>
</dbReference>
<dbReference type="InterPro" id="IPR009318">
    <property type="entry name" value="Gustatory_rcpt"/>
</dbReference>
<feature type="transmembrane region" description="Helical" evidence="8">
    <location>
        <begin position="37"/>
        <end position="56"/>
    </location>
</feature>
<evidence type="ECO:0000313" key="9">
    <source>
        <dbReference type="EMBL" id="CAL8116675.1"/>
    </source>
</evidence>
<keyword evidence="5 8" id="KW-1133">Transmembrane helix</keyword>
<evidence type="ECO:0000256" key="3">
    <source>
        <dbReference type="ARBA" id="ARBA00022475"/>
    </source>
</evidence>
<dbReference type="Pfam" id="PF06151">
    <property type="entry name" value="Trehalose_recp"/>
    <property type="match status" value="1"/>
</dbReference>
<keyword evidence="3" id="KW-1003">Cell membrane</keyword>
<feature type="transmembrane region" description="Helical" evidence="8">
    <location>
        <begin position="76"/>
        <end position="98"/>
    </location>
</feature>
<reference evidence="9 10" key="1">
    <citation type="submission" date="2024-08" db="EMBL/GenBank/DDBJ databases">
        <authorList>
            <person name="Cucini C."/>
            <person name="Frati F."/>
        </authorList>
    </citation>
    <scope>NUCLEOTIDE SEQUENCE [LARGE SCALE GENOMIC DNA]</scope>
</reference>
<dbReference type="Proteomes" id="UP001642540">
    <property type="component" value="Unassembled WGS sequence"/>
</dbReference>
<organism evidence="9 10">
    <name type="scientific">Orchesella dallaii</name>
    <dbReference type="NCBI Taxonomy" id="48710"/>
    <lineage>
        <taxon>Eukaryota</taxon>
        <taxon>Metazoa</taxon>
        <taxon>Ecdysozoa</taxon>
        <taxon>Arthropoda</taxon>
        <taxon>Hexapoda</taxon>
        <taxon>Collembola</taxon>
        <taxon>Entomobryomorpha</taxon>
        <taxon>Entomobryoidea</taxon>
        <taxon>Orchesellidae</taxon>
        <taxon>Orchesellinae</taxon>
        <taxon>Orchesella</taxon>
    </lineage>
</organism>
<evidence type="ECO:0000256" key="2">
    <source>
        <dbReference type="ARBA" id="ARBA00005327"/>
    </source>
</evidence>
<dbReference type="PANTHER" id="PTHR21421">
    <property type="entry name" value="GUSTATORY RECEPTOR"/>
    <property type="match status" value="1"/>
</dbReference>
<sequence length="312" mass="35472">MDTKIYKLLRPILRLGQILGFPFPDTNGNAKYSRRSVMFYSLFMTVVSLFKLLVAVRNVATATEEVTLIGSGIRVTYHFAALAFVLALFGSAILETMLYDYNLYTKRGGDYANATLFEKYVDTTLFEVNNIQSIKNSYWNPLLLGIYYVLTKFLTFATDYSDALCITLAFGLSARLRTMNDYLRASLGIHSKGKFEKNEAKMYWSHVYRDFVNVRQLSDLISMFISPLICVSLIINVFAVVSYLHHGITISTRSQQNPFSHTSVYISLWHYMLRTLLVIHFASGVHKDSDETLSIIENAPEASQTWTVSGLK</sequence>
<proteinExistence type="inferred from homology"/>
<comment type="subcellular location">
    <subcellularLocation>
        <location evidence="1">Cell membrane</location>
        <topology evidence="1">Multi-pass membrane protein</topology>
    </subcellularLocation>
</comment>
<keyword evidence="4 8" id="KW-0812">Transmembrane</keyword>
<gene>
    <name evidence="9" type="ORF">ODALV1_LOCUS17372</name>
</gene>
<evidence type="ECO:0000256" key="8">
    <source>
        <dbReference type="SAM" id="Phobius"/>
    </source>
</evidence>
<evidence type="ECO:0000256" key="7">
    <source>
        <dbReference type="ARBA" id="ARBA00023170"/>
    </source>
</evidence>